<proteinExistence type="predicted"/>
<feature type="compositionally biased region" description="Basic and acidic residues" evidence="1">
    <location>
        <begin position="106"/>
        <end position="118"/>
    </location>
</feature>
<evidence type="ECO:0000313" key="2">
    <source>
        <dbReference type="EMBL" id="CAI9114968.1"/>
    </source>
</evidence>
<gene>
    <name evidence="2" type="ORF">OLC1_LOCUS21580</name>
</gene>
<feature type="compositionally biased region" description="Basic and acidic residues" evidence="1">
    <location>
        <begin position="135"/>
        <end position="147"/>
    </location>
</feature>
<feature type="region of interest" description="Disordered" evidence="1">
    <location>
        <begin position="187"/>
        <end position="209"/>
    </location>
</feature>
<protein>
    <submittedName>
        <fullName evidence="2">OLC1v1015797C1</fullName>
    </submittedName>
</protein>
<feature type="compositionally biased region" description="Polar residues" evidence="1">
    <location>
        <begin position="149"/>
        <end position="160"/>
    </location>
</feature>
<organism evidence="2 3">
    <name type="scientific">Oldenlandia corymbosa var. corymbosa</name>
    <dbReference type="NCBI Taxonomy" id="529605"/>
    <lineage>
        <taxon>Eukaryota</taxon>
        <taxon>Viridiplantae</taxon>
        <taxon>Streptophyta</taxon>
        <taxon>Embryophyta</taxon>
        <taxon>Tracheophyta</taxon>
        <taxon>Spermatophyta</taxon>
        <taxon>Magnoliopsida</taxon>
        <taxon>eudicotyledons</taxon>
        <taxon>Gunneridae</taxon>
        <taxon>Pentapetalae</taxon>
        <taxon>asterids</taxon>
        <taxon>lamiids</taxon>
        <taxon>Gentianales</taxon>
        <taxon>Rubiaceae</taxon>
        <taxon>Rubioideae</taxon>
        <taxon>Spermacoceae</taxon>
        <taxon>Hedyotis-Oldenlandia complex</taxon>
        <taxon>Oldenlandia</taxon>
    </lineage>
</organism>
<dbReference type="PANTHER" id="PTHR33710">
    <property type="entry name" value="BNAC02G09200D PROTEIN"/>
    <property type="match status" value="1"/>
</dbReference>
<evidence type="ECO:0000313" key="3">
    <source>
        <dbReference type="Proteomes" id="UP001161247"/>
    </source>
</evidence>
<feature type="region of interest" description="Disordered" evidence="1">
    <location>
        <begin position="96"/>
        <end position="118"/>
    </location>
</feature>
<dbReference type="AlphaFoldDB" id="A0AAV1E3Y4"/>
<sequence length="463" mass="52041">MAVNTQTRTFASLFNQSNAAIPSATINTSVQQQFLDFKNVSFFNGQPELKYDDDEFEALIAPHNKMTLDGTALASTVVQEKQAQTRSNKVQFKITTPVPKWKSKRSRTDEASKSRLSEEEKQAVLIAVDGVLPLKEQETTQTDKKGLNSEPSETTDTTGQDLPPTSPNTMISATFSVAAAVDDLLIGRRSSEPDDSDDPRITWSDGEKDDVKIQETNGFTVVKNKRGRKMNVERTQLQTGLEPRRYKASIIVLLEPMLDAIKIDRIRVELGYAHAYSSCSSKIWFFSTNALAIQLLGGSEQSLHFKEWIDTFPVASVEHLNRTTSDHCLLLLQYRNTEETRPKSFCFQKMWLPRPEFLKVVEENWNMPLSQSGMLGFSLKLRRSKLRVKTWNKENIGNAFDNLKKVEDKSGFMCSLQSLRQCQYSINSSSAAKNSYGVVLKKEKNTGAPGIVLPTLWMKTASA</sequence>
<dbReference type="EMBL" id="OX459125">
    <property type="protein sequence ID" value="CAI9114968.1"/>
    <property type="molecule type" value="Genomic_DNA"/>
</dbReference>
<name>A0AAV1E3Y4_OLDCO</name>
<feature type="region of interest" description="Disordered" evidence="1">
    <location>
        <begin position="134"/>
        <end position="170"/>
    </location>
</feature>
<dbReference type="Proteomes" id="UP001161247">
    <property type="component" value="Chromosome 8"/>
</dbReference>
<evidence type="ECO:0000256" key="1">
    <source>
        <dbReference type="SAM" id="MobiDB-lite"/>
    </source>
</evidence>
<dbReference type="PANTHER" id="PTHR33710:SF77">
    <property type="entry name" value="DNASE I-LIKE SUPERFAMILY PROTEIN"/>
    <property type="match status" value="1"/>
</dbReference>
<keyword evidence="3" id="KW-1185">Reference proteome</keyword>
<reference evidence="2" key="1">
    <citation type="submission" date="2023-03" db="EMBL/GenBank/DDBJ databases">
        <authorList>
            <person name="Julca I."/>
        </authorList>
    </citation>
    <scope>NUCLEOTIDE SEQUENCE</scope>
</reference>
<accession>A0AAV1E3Y4</accession>